<evidence type="ECO:0000259" key="7">
    <source>
        <dbReference type="Pfam" id="PF19047"/>
    </source>
</evidence>
<evidence type="ECO:0008006" key="10">
    <source>
        <dbReference type="Google" id="ProtNLM"/>
    </source>
</evidence>
<dbReference type="InterPro" id="IPR036872">
    <property type="entry name" value="CH_dom_sf"/>
</dbReference>
<dbReference type="GO" id="GO:0031122">
    <property type="term" value="P:cytoplasmic microtubule organization"/>
    <property type="evidence" value="ECO:0007669"/>
    <property type="project" value="InterPro"/>
</dbReference>
<keyword evidence="2" id="KW-0963">Cytoplasm</keyword>
<dbReference type="GO" id="GO:0030705">
    <property type="term" value="P:cytoskeleton-dependent intracellular transport"/>
    <property type="evidence" value="ECO:0007669"/>
    <property type="project" value="InterPro"/>
</dbReference>
<dbReference type="InterPro" id="IPR043936">
    <property type="entry name" value="HOOK_N"/>
</dbReference>
<evidence type="ECO:0000313" key="8">
    <source>
        <dbReference type="EMBL" id="OAJ44448.1"/>
    </source>
</evidence>
<dbReference type="InterPro" id="IPR008636">
    <property type="entry name" value="Hook_C"/>
</dbReference>
<evidence type="ECO:0000256" key="5">
    <source>
        <dbReference type="SAM" id="MobiDB-lite"/>
    </source>
</evidence>
<dbReference type="EMBL" id="DS022312">
    <property type="protein sequence ID" value="OAJ44448.1"/>
    <property type="molecule type" value="Genomic_DNA"/>
</dbReference>
<feature type="coiled-coil region" evidence="4">
    <location>
        <begin position="601"/>
        <end position="703"/>
    </location>
</feature>
<gene>
    <name evidence="8" type="ORF">BDEG_27673</name>
</gene>
<dbReference type="OrthoDB" id="49395at2759"/>
<proteinExistence type="predicted"/>
<dbReference type="STRING" id="403673.A0A177WWK4"/>
<dbReference type="GO" id="GO:0005815">
    <property type="term" value="C:microtubule organizing center"/>
    <property type="evidence" value="ECO:0007669"/>
    <property type="project" value="TreeGrafter"/>
</dbReference>
<evidence type="ECO:0000259" key="6">
    <source>
        <dbReference type="Pfam" id="PF05622"/>
    </source>
</evidence>
<keyword evidence="3 4" id="KW-0175">Coiled coil</keyword>
<evidence type="ECO:0000256" key="3">
    <source>
        <dbReference type="ARBA" id="ARBA00023054"/>
    </source>
</evidence>
<feature type="region of interest" description="Disordered" evidence="5">
    <location>
        <begin position="732"/>
        <end position="763"/>
    </location>
</feature>
<dbReference type="Pfam" id="PF19047">
    <property type="entry name" value="HOOK_N"/>
    <property type="match status" value="1"/>
</dbReference>
<sequence length="763" mass="86875">MASTAGQAVLAWIHTFPSLSTPPTSLSDLTDGNVFLEILSEILNPNSDPKWFKISKLPDSSDNWVLKFNNIKRLFKLISSYFEEFLGQSIENLDMGGSTLESIAKGDPEQVLRLAHLVIALAVQTDNNQNHIAKIQSLNQFDQHELMVAIETVMSSVTEQESNSPTTERMNIPPTTKAHLELEASVKELHKDLAETKKANERLLSEKQEDLIKIADLDHTLTEFKSAGNVDFLLRSEIDKLKAELDKSETRRIELETISELQGQKLDETMKKVDHCTRMEADIQHLKDQLDEFRHAADKLQKSEAMVDKYKKKMDETTDLKRTVKSLEEQLVASEGRNGMLEDEFRKASAMKQLVENYKKQVAALEEKASSTHVDNTKLTFLLSEADAKVKRYDAERSRDQDLIQDLQERMRDLEFSADLGTKFATEIAAAEVGSESKDIRTHKIQQLEQEVARLRQERAEDSKRIGKVVVLETLLEDTNRLKTKLEKDYRHVIELNMGLESQVKQMQSMDSVDHINDSTTSRLKSVEAENVQLKAQLAGTLDPASHNKGTGTLPVTEAEQMRKRVDQLLSENRLQSVRINNVLMEKETLQSAQIDLKERMQHIERVNSELRSSLAAMETKGQSSDETTQKLGTATQRLVQLTDQNVHLQESLKKAKEHIFNQEKKIRSLQESDQKDYFNEALQSLQATVKLKEMELERSKREVLDTRAASRREQRLVVSAWYELGSKIQKNTPGSKGRAIASSSWLGQQRQNLDSPRSARYR</sequence>
<dbReference type="Pfam" id="PF05622">
    <property type="entry name" value="HOOK"/>
    <property type="match status" value="1"/>
</dbReference>
<dbReference type="GO" id="GO:0051959">
    <property type="term" value="F:dynein light intermediate chain binding"/>
    <property type="evidence" value="ECO:0007669"/>
    <property type="project" value="TreeGrafter"/>
</dbReference>
<dbReference type="PANTHER" id="PTHR18947">
    <property type="entry name" value="HOOK PROTEINS"/>
    <property type="match status" value="1"/>
</dbReference>
<evidence type="ECO:0000313" key="9">
    <source>
        <dbReference type="Proteomes" id="UP000077115"/>
    </source>
</evidence>
<feature type="coiled-coil region" evidence="4">
    <location>
        <begin position="179"/>
        <end position="206"/>
    </location>
</feature>
<protein>
    <recommendedName>
        <fullName evidence="10">Calponin-homology (CH) domain-containing protein</fullName>
    </recommendedName>
</protein>
<feature type="coiled-coil region" evidence="4">
    <location>
        <begin position="238"/>
        <end position="410"/>
    </location>
</feature>
<dbReference type="Proteomes" id="UP000077115">
    <property type="component" value="Unassembled WGS sequence"/>
</dbReference>
<dbReference type="PANTHER" id="PTHR18947:SF28">
    <property type="entry name" value="GIRDIN, ISOFORM A"/>
    <property type="match status" value="1"/>
</dbReference>
<feature type="compositionally biased region" description="Polar residues" evidence="5">
    <location>
        <begin position="742"/>
        <end position="756"/>
    </location>
</feature>
<dbReference type="GO" id="GO:0005737">
    <property type="term" value="C:cytoplasm"/>
    <property type="evidence" value="ECO:0007669"/>
    <property type="project" value="UniProtKB-SubCell"/>
</dbReference>
<dbReference type="Gene3D" id="1.10.418.10">
    <property type="entry name" value="Calponin-like domain"/>
    <property type="match status" value="1"/>
</dbReference>
<evidence type="ECO:0000256" key="2">
    <source>
        <dbReference type="ARBA" id="ARBA00022490"/>
    </source>
</evidence>
<dbReference type="AlphaFoldDB" id="A0A177WWK4"/>
<feature type="domain" description="HOOK N-terminal" evidence="7">
    <location>
        <begin position="7"/>
        <end position="150"/>
    </location>
</feature>
<dbReference type="GO" id="GO:0008017">
    <property type="term" value="F:microtubule binding"/>
    <property type="evidence" value="ECO:0007669"/>
    <property type="project" value="InterPro"/>
</dbReference>
<organism evidence="8 9">
    <name type="scientific">Batrachochytrium dendrobatidis (strain JEL423)</name>
    <dbReference type="NCBI Taxonomy" id="403673"/>
    <lineage>
        <taxon>Eukaryota</taxon>
        <taxon>Fungi</taxon>
        <taxon>Fungi incertae sedis</taxon>
        <taxon>Chytridiomycota</taxon>
        <taxon>Chytridiomycota incertae sedis</taxon>
        <taxon>Chytridiomycetes</taxon>
        <taxon>Rhizophydiales</taxon>
        <taxon>Rhizophydiales incertae sedis</taxon>
        <taxon>Batrachochytrium</taxon>
    </lineage>
</organism>
<evidence type="ECO:0000256" key="1">
    <source>
        <dbReference type="ARBA" id="ARBA00004496"/>
    </source>
</evidence>
<dbReference type="CDD" id="cd22211">
    <property type="entry name" value="HkD_SF"/>
    <property type="match status" value="1"/>
</dbReference>
<evidence type="ECO:0000256" key="4">
    <source>
        <dbReference type="SAM" id="Coils"/>
    </source>
</evidence>
<reference evidence="8 9" key="1">
    <citation type="submission" date="2006-10" db="EMBL/GenBank/DDBJ databases">
        <title>The Genome Sequence of Batrachochytrium dendrobatidis JEL423.</title>
        <authorList>
            <consortium name="The Broad Institute Genome Sequencing Platform"/>
            <person name="Birren B."/>
            <person name="Lander E."/>
            <person name="Galagan J."/>
            <person name="Cuomo C."/>
            <person name="Devon K."/>
            <person name="Jaffe D."/>
            <person name="Butler J."/>
            <person name="Alvarez P."/>
            <person name="Gnerre S."/>
            <person name="Grabherr M."/>
            <person name="Kleber M."/>
            <person name="Mauceli E."/>
            <person name="Brockman W."/>
            <person name="Young S."/>
            <person name="LaButti K."/>
            <person name="Sykes S."/>
            <person name="DeCaprio D."/>
            <person name="Crawford M."/>
            <person name="Koehrsen M."/>
            <person name="Engels R."/>
            <person name="Montgomery P."/>
            <person name="Pearson M."/>
            <person name="Howarth C."/>
            <person name="Larson L."/>
            <person name="White J."/>
            <person name="O'Leary S."/>
            <person name="Kodira C."/>
            <person name="Zeng Q."/>
            <person name="Yandava C."/>
            <person name="Alvarado L."/>
            <person name="Longcore J."/>
            <person name="James T."/>
        </authorList>
    </citation>
    <scope>NUCLEOTIDE SEQUENCE [LARGE SCALE GENOMIC DNA]</scope>
    <source>
        <strain evidence="8 9">JEL423</strain>
    </source>
</reference>
<feature type="coiled-coil region" evidence="4">
    <location>
        <begin position="438"/>
        <end position="465"/>
    </location>
</feature>
<dbReference type="SUPFAM" id="SSF116907">
    <property type="entry name" value="Hook domain"/>
    <property type="match status" value="1"/>
</dbReference>
<comment type="subcellular location">
    <subcellularLocation>
        <location evidence="1">Cytoplasm</location>
    </subcellularLocation>
</comment>
<name>A0A177WWK4_BATDL</name>
<dbReference type="VEuPathDB" id="FungiDB:BDEG_27673"/>
<accession>A0A177WWK4</accession>
<feature type="domain" description="Hook C-terminal" evidence="6">
    <location>
        <begin position="188"/>
        <end position="525"/>
    </location>
</feature>
<reference evidence="8 9" key="2">
    <citation type="submission" date="2016-05" db="EMBL/GenBank/DDBJ databases">
        <title>Lineage-specific infection strategies underlie the spectrum of fungal disease in amphibians.</title>
        <authorList>
            <person name="Cuomo C.A."/>
            <person name="Farrer R.A."/>
            <person name="James T."/>
            <person name="Longcore J."/>
            <person name="Birren B."/>
        </authorList>
    </citation>
    <scope>NUCLEOTIDE SEQUENCE [LARGE SCALE GENOMIC DNA]</scope>
    <source>
        <strain evidence="8 9">JEL423</strain>
    </source>
</reference>